<dbReference type="InterPro" id="IPR005835">
    <property type="entry name" value="NTP_transferase_dom"/>
</dbReference>
<feature type="domain" description="Nucleotidyl transferase" evidence="1">
    <location>
        <begin position="11"/>
        <end position="244"/>
    </location>
</feature>
<sequence>MDAMSEQSVHKAVIMARGLGTRLRAQAAAELSAEQQAVAATGVKAMMPVGGGRPFVEHVIHELAEAGIDEVCLVIGPEHEQVRERYANLPTRRVRISLATQAEPLGTADAVAAARDFAGGDRFVVVNSDNHYPAAALRALLAAPGTATLGFDAAALVQRSNIPAERVAAFALLEVDAAGHLVDLAEKPGPEELARHGEHALVSMNCFCFGPSIFDACAAIEPSPRGELEIVDAVRHLVAAGEPVTVVPVAEGVLDLSGRGDVARVAAELADVDVKL</sequence>
<dbReference type="PANTHER" id="PTHR42883">
    <property type="entry name" value="GLUCOSE-1-PHOSPHATE THYMIDYLTRANSFERASE"/>
    <property type="match status" value="1"/>
</dbReference>
<evidence type="ECO:0000313" key="2">
    <source>
        <dbReference type="EMBL" id="MFD1891251.1"/>
    </source>
</evidence>
<proteinExistence type="predicted"/>
<dbReference type="SUPFAM" id="SSF53448">
    <property type="entry name" value="Nucleotide-diphospho-sugar transferases"/>
    <property type="match status" value="1"/>
</dbReference>
<dbReference type="Gene3D" id="3.90.550.10">
    <property type="entry name" value="Spore Coat Polysaccharide Biosynthesis Protein SpsA, Chain A"/>
    <property type="match status" value="1"/>
</dbReference>
<accession>A0ABW4RY73</accession>
<dbReference type="RefSeq" id="WP_343875634.1">
    <property type="nucleotide sequence ID" value="NZ_BAAAIX010000033.1"/>
</dbReference>
<keyword evidence="3" id="KW-1185">Reference proteome</keyword>
<dbReference type="InterPro" id="IPR029044">
    <property type="entry name" value="Nucleotide-diphossugar_trans"/>
</dbReference>
<reference evidence="3" key="1">
    <citation type="journal article" date="2019" name="Int. J. Syst. Evol. Microbiol.">
        <title>The Global Catalogue of Microorganisms (GCM) 10K type strain sequencing project: providing services to taxonomists for standard genome sequencing and annotation.</title>
        <authorList>
            <consortium name="The Broad Institute Genomics Platform"/>
            <consortium name="The Broad Institute Genome Sequencing Center for Infectious Disease"/>
            <person name="Wu L."/>
            <person name="Ma J."/>
        </authorList>
    </citation>
    <scope>NUCLEOTIDE SEQUENCE [LARGE SCALE GENOMIC DNA]</scope>
    <source>
        <strain evidence="3">CAIM 431</strain>
    </source>
</reference>
<protein>
    <submittedName>
        <fullName evidence="2">Nucleotidyltransferase family protein</fullName>
    </submittedName>
</protein>
<dbReference type="CDD" id="cd04181">
    <property type="entry name" value="NTP_transferase"/>
    <property type="match status" value="1"/>
</dbReference>
<comment type="caution">
    <text evidence="2">The sequence shown here is derived from an EMBL/GenBank/DDBJ whole genome shotgun (WGS) entry which is preliminary data.</text>
</comment>
<name>A0ABW4RY73_9ACTN</name>
<organism evidence="2 3">
    <name type="scientific">Luteococcus peritonei</name>
    <dbReference type="NCBI Taxonomy" id="88874"/>
    <lineage>
        <taxon>Bacteria</taxon>
        <taxon>Bacillati</taxon>
        <taxon>Actinomycetota</taxon>
        <taxon>Actinomycetes</taxon>
        <taxon>Propionibacteriales</taxon>
        <taxon>Propionibacteriaceae</taxon>
        <taxon>Luteococcus</taxon>
    </lineage>
</organism>
<dbReference type="Pfam" id="PF00483">
    <property type="entry name" value="NTP_transferase"/>
    <property type="match status" value="1"/>
</dbReference>
<dbReference type="PANTHER" id="PTHR42883:SF2">
    <property type="entry name" value="THYMIDYLYLTRANSFERASE"/>
    <property type="match status" value="1"/>
</dbReference>
<evidence type="ECO:0000313" key="3">
    <source>
        <dbReference type="Proteomes" id="UP001597326"/>
    </source>
</evidence>
<dbReference type="EMBL" id="JBHUFZ010000032">
    <property type="protein sequence ID" value="MFD1891251.1"/>
    <property type="molecule type" value="Genomic_DNA"/>
</dbReference>
<gene>
    <name evidence="2" type="ORF">ACFSCS_13825</name>
</gene>
<evidence type="ECO:0000259" key="1">
    <source>
        <dbReference type="Pfam" id="PF00483"/>
    </source>
</evidence>
<dbReference type="Proteomes" id="UP001597326">
    <property type="component" value="Unassembled WGS sequence"/>
</dbReference>